<accession>S8DGG9</accession>
<gene>
    <name evidence="2" type="ORF">M569_16362</name>
</gene>
<keyword evidence="3" id="KW-1185">Reference proteome</keyword>
<dbReference type="PANTHER" id="PTHR47661">
    <property type="entry name" value="PHOSPHOGLUCAN PHOSPHATASE LSF1, CHLOROPLASTIC"/>
    <property type="match status" value="1"/>
</dbReference>
<dbReference type="InterPro" id="IPR001478">
    <property type="entry name" value="PDZ"/>
</dbReference>
<evidence type="ECO:0000259" key="1">
    <source>
        <dbReference type="PROSITE" id="PS50106"/>
    </source>
</evidence>
<sequence>MCSLKFNFIGFDRASISGCFCSGETKAKSSNAAAIRRSSFWGTPPDLCYRGEKERSSFDGRGIRKILSMSSSNELKMNLNEYMVTLDKPLGIRFALSLDGKVFVHALQKGGNAEKSRIVMVGDTLKKVSESSGGRLVEIKDLQNTKSIINEKSGYFSLVLERPFSPFPIHQLFLMDDLDVLFNRGRVSITTWNKGILASDLGESGDSSGSSGFAVFCPKFLKPQGWKKLYDQEKVRTKAALNPVVTIFKEEILENAEWGHGGFPLDEYAKAWDRSKDDLYYNHSLGMRYSKITEQIYVGSCIQTEEDVKKLADT</sequence>
<dbReference type="OrthoDB" id="273181at2759"/>
<feature type="domain" description="PDZ" evidence="1">
    <location>
        <begin position="83"/>
        <end position="164"/>
    </location>
</feature>
<dbReference type="GO" id="GO:0005983">
    <property type="term" value="P:starch catabolic process"/>
    <property type="evidence" value="ECO:0007669"/>
    <property type="project" value="TreeGrafter"/>
</dbReference>
<dbReference type="GO" id="GO:0009507">
    <property type="term" value="C:chloroplast"/>
    <property type="evidence" value="ECO:0007669"/>
    <property type="project" value="TreeGrafter"/>
</dbReference>
<proteinExistence type="predicted"/>
<protein>
    <recommendedName>
        <fullName evidence="1">PDZ domain-containing protein</fullName>
    </recommendedName>
</protein>
<evidence type="ECO:0000313" key="2">
    <source>
        <dbReference type="EMBL" id="EPS58452.1"/>
    </source>
</evidence>
<dbReference type="AlphaFoldDB" id="S8DGG9"/>
<feature type="non-terminal residue" evidence="2">
    <location>
        <position position="314"/>
    </location>
</feature>
<dbReference type="SUPFAM" id="SSF50156">
    <property type="entry name" value="PDZ domain-like"/>
    <property type="match status" value="1"/>
</dbReference>
<comment type="caution">
    <text evidence="2">The sequence shown here is derived from an EMBL/GenBank/DDBJ whole genome shotgun (WGS) entry which is preliminary data.</text>
</comment>
<dbReference type="PANTHER" id="PTHR47661:SF2">
    <property type="entry name" value="PHOSPHOGLUCAN PHOSPHATASE LSF1, CHLOROPLASTIC"/>
    <property type="match status" value="1"/>
</dbReference>
<evidence type="ECO:0000313" key="3">
    <source>
        <dbReference type="Proteomes" id="UP000015453"/>
    </source>
</evidence>
<dbReference type="Proteomes" id="UP000015453">
    <property type="component" value="Unassembled WGS sequence"/>
</dbReference>
<dbReference type="PROSITE" id="PS50106">
    <property type="entry name" value="PDZ"/>
    <property type="match status" value="1"/>
</dbReference>
<name>S8DGG9_9LAMI</name>
<reference evidence="2 3" key="1">
    <citation type="journal article" date="2013" name="BMC Genomics">
        <title>The miniature genome of a carnivorous plant Genlisea aurea contains a low number of genes and short non-coding sequences.</title>
        <authorList>
            <person name="Leushkin E.V."/>
            <person name="Sutormin R.A."/>
            <person name="Nabieva E.R."/>
            <person name="Penin A.A."/>
            <person name="Kondrashov A.S."/>
            <person name="Logacheva M.D."/>
        </authorList>
    </citation>
    <scope>NUCLEOTIDE SEQUENCE [LARGE SCALE GENOMIC DNA]</scope>
</reference>
<dbReference type="GO" id="GO:0043036">
    <property type="term" value="C:starch grain"/>
    <property type="evidence" value="ECO:0007669"/>
    <property type="project" value="TreeGrafter"/>
</dbReference>
<organism evidence="2 3">
    <name type="scientific">Genlisea aurea</name>
    <dbReference type="NCBI Taxonomy" id="192259"/>
    <lineage>
        <taxon>Eukaryota</taxon>
        <taxon>Viridiplantae</taxon>
        <taxon>Streptophyta</taxon>
        <taxon>Embryophyta</taxon>
        <taxon>Tracheophyta</taxon>
        <taxon>Spermatophyta</taxon>
        <taxon>Magnoliopsida</taxon>
        <taxon>eudicotyledons</taxon>
        <taxon>Gunneridae</taxon>
        <taxon>Pentapetalae</taxon>
        <taxon>asterids</taxon>
        <taxon>lamiids</taxon>
        <taxon>Lamiales</taxon>
        <taxon>Lentibulariaceae</taxon>
        <taxon>Genlisea</taxon>
    </lineage>
</organism>
<dbReference type="InterPro" id="IPR036034">
    <property type="entry name" value="PDZ_sf"/>
</dbReference>
<dbReference type="EMBL" id="AUSU01009207">
    <property type="protein sequence ID" value="EPS58452.1"/>
    <property type="molecule type" value="Genomic_DNA"/>
</dbReference>